<accession>A0A915LZ37</accession>
<dbReference type="AlphaFoldDB" id="A0A915LZ37"/>
<reference evidence="3" key="1">
    <citation type="submission" date="2022-11" db="UniProtKB">
        <authorList>
            <consortium name="WormBaseParasite"/>
        </authorList>
    </citation>
    <scope>IDENTIFICATION</scope>
</reference>
<feature type="compositionally biased region" description="Acidic residues" evidence="1">
    <location>
        <begin position="21"/>
        <end position="49"/>
    </location>
</feature>
<proteinExistence type="predicted"/>
<name>A0A915LZ37_MELJA</name>
<evidence type="ECO:0000256" key="1">
    <source>
        <dbReference type="SAM" id="MobiDB-lite"/>
    </source>
</evidence>
<protein>
    <submittedName>
        <fullName evidence="3">Uncharacterized protein</fullName>
    </submittedName>
</protein>
<feature type="region of interest" description="Disordered" evidence="1">
    <location>
        <begin position="1"/>
        <end position="73"/>
    </location>
</feature>
<keyword evidence="2" id="KW-1185">Reference proteome</keyword>
<evidence type="ECO:0000313" key="2">
    <source>
        <dbReference type="Proteomes" id="UP000887561"/>
    </source>
</evidence>
<evidence type="ECO:0000313" key="3">
    <source>
        <dbReference type="WBParaSite" id="scaffold2336_cov150.g4687"/>
    </source>
</evidence>
<feature type="compositionally biased region" description="Basic and acidic residues" evidence="1">
    <location>
        <begin position="59"/>
        <end position="73"/>
    </location>
</feature>
<organism evidence="2 3">
    <name type="scientific">Meloidogyne javanica</name>
    <name type="common">Root-knot nematode worm</name>
    <dbReference type="NCBI Taxonomy" id="6303"/>
    <lineage>
        <taxon>Eukaryota</taxon>
        <taxon>Metazoa</taxon>
        <taxon>Ecdysozoa</taxon>
        <taxon>Nematoda</taxon>
        <taxon>Chromadorea</taxon>
        <taxon>Rhabditida</taxon>
        <taxon>Tylenchina</taxon>
        <taxon>Tylenchomorpha</taxon>
        <taxon>Tylenchoidea</taxon>
        <taxon>Meloidogynidae</taxon>
        <taxon>Meloidogyninae</taxon>
        <taxon>Meloidogyne</taxon>
        <taxon>Meloidogyne incognita group</taxon>
    </lineage>
</organism>
<dbReference type="Proteomes" id="UP000887561">
    <property type="component" value="Unplaced"/>
</dbReference>
<dbReference type="WBParaSite" id="scaffold2336_cov150.g4687">
    <property type="protein sequence ID" value="scaffold2336_cov150.g4687"/>
    <property type="gene ID" value="scaffold2336_cov150.g4687"/>
</dbReference>
<sequence>MGAEQSCHGCETPKRPVPDMAEADIEDGEANEGNVEGDEANEGNVEDAEGNVNDEAQAEADRNGDKLSKILLF</sequence>